<feature type="transmembrane region" description="Helical" evidence="6">
    <location>
        <begin position="180"/>
        <end position="203"/>
    </location>
</feature>
<evidence type="ECO:0000256" key="5">
    <source>
        <dbReference type="ARBA" id="ARBA00023136"/>
    </source>
</evidence>
<dbReference type="NCBIfam" id="TIGR00765">
    <property type="entry name" value="yihY_not_rbn"/>
    <property type="match status" value="1"/>
</dbReference>
<dbReference type="EMBL" id="CP003065">
    <property type="protein sequence ID" value="AEV70562.1"/>
    <property type="molecule type" value="Genomic_DNA"/>
</dbReference>
<dbReference type="STRING" id="720554.Clocl_4131"/>
<dbReference type="PANTHER" id="PTHR30213:SF0">
    <property type="entry name" value="UPF0761 MEMBRANE PROTEIN YIHY"/>
    <property type="match status" value="1"/>
</dbReference>
<dbReference type="PANTHER" id="PTHR30213">
    <property type="entry name" value="INNER MEMBRANE PROTEIN YHJD"/>
    <property type="match status" value="1"/>
</dbReference>
<proteinExistence type="predicted"/>
<feature type="transmembrane region" description="Helical" evidence="6">
    <location>
        <begin position="249"/>
        <end position="279"/>
    </location>
</feature>
<dbReference type="InterPro" id="IPR017039">
    <property type="entry name" value="Virul_fac_BrkB"/>
</dbReference>
<feature type="transmembrane region" description="Helical" evidence="6">
    <location>
        <begin position="215"/>
        <end position="237"/>
    </location>
</feature>
<keyword evidence="8" id="KW-1185">Reference proteome</keyword>
<evidence type="ECO:0000256" key="4">
    <source>
        <dbReference type="ARBA" id="ARBA00022989"/>
    </source>
</evidence>
<evidence type="ECO:0000256" key="6">
    <source>
        <dbReference type="SAM" id="Phobius"/>
    </source>
</evidence>
<evidence type="ECO:0000256" key="2">
    <source>
        <dbReference type="ARBA" id="ARBA00022475"/>
    </source>
</evidence>
<dbReference type="GO" id="GO:0005886">
    <property type="term" value="C:plasma membrane"/>
    <property type="evidence" value="ECO:0007669"/>
    <property type="project" value="UniProtKB-SubCell"/>
</dbReference>
<reference evidence="7 8" key="2">
    <citation type="journal article" date="2012" name="Stand. Genomic Sci.">
        <title>Complete Genome Sequence of Clostridium clariflavum DSM 19732.</title>
        <authorList>
            <person name="Izquierdo J.A."/>
            <person name="Goodwin L."/>
            <person name="Davenport K.W."/>
            <person name="Teshima H."/>
            <person name="Bruce D."/>
            <person name="Detter C."/>
            <person name="Tapia R."/>
            <person name="Han S."/>
            <person name="Land M."/>
            <person name="Hauser L."/>
            <person name="Jeffries C.D."/>
            <person name="Han J."/>
            <person name="Pitluck S."/>
            <person name="Nolan M."/>
            <person name="Chen A."/>
            <person name="Huntemann M."/>
            <person name="Mavromatis K."/>
            <person name="Mikhailova N."/>
            <person name="Liolios K."/>
            <person name="Woyke T."/>
            <person name="Lynd L.R."/>
        </authorList>
    </citation>
    <scope>NUCLEOTIDE SEQUENCE [LARGE SCALE GENOMIC DNA]</scope>
    <source>
        <strain evidence="8">DSM 19732 / NBRC 101661 / EBR45</strain>
    </source>
</reference>
<protein>
    <submittedName>
        <fullName evidence="7">Putative membrane protein</fullName>
    </submittedName>
</protein>
<dbReference type="PIRSF" id="PIRSF035875">
    <property type="entry name" value="RNase_BN"/>
    <property type="match status" value="1"/>
</dbReference>
<name>G8LTQ2_ACECE</name>
<feature type="transmembrane region" description="Helical" evidence="6">
    <location>
        <begin position="98"/>
        <end position="118"/>
    </location>
</feature>
<keyword evidence="3 6" id="KW-0812">Transmembrane</keyword>
<accession>G8LTQ2</accession>
<dbReference type="AlphaFoldDB" id="G8LTQ2"/>
<feature type="transmembrane region" description="Helical" evidence="6">
    <location>
        <begin position="138"/>
        <end position="160"/>
    </location>
</feature>
<organism evidence="7 8">
    <name type="scientific">Acetivibrio clariflavus (strain DSM 19732 / NBRC 101661 / EBR45)</name>
    <name type="common">Clostridium clariflavum</name>
    <dbReference type="NCBI Taxonomy" id="720554"/>
    <lineage>
        <taxon>Bacteria</taxon>
        <taxon>Bacillati</taxon>
        <taxon>Bacillota</taxon>
        <taxon>Clostridia</taxon>
        <taxon>Eubacteriales</taxon>
        <taxon>Oscillospiraceae</taxon>
        <taxon>Acetivibrio</taxon>
    </lineage>
</organism>
<gene>
    <name evidence="7" type="ordered locus">Clocl_4131</name>
</gene>
<evidence type="ECO:0000256" key="1">
    <source>
        <dbReference type="ARBA" id="ARBA00004651"/>
    </source>
</evidence>
<evidence type="ECO:0000256" key="3">
    <source>
        <dbReference type="ARBA" id="ARBA00022692"/>
    </source>
</evidence>
<keyword evidence="5 6" id="KW-0472">Membrane</keyword>
<dbReference type="RefSeq" id="WP_014257058.1">
    <property type="nucleotide sequence ID" value="NC_016627.1"/>
</dbReference>
<dbReference type="eggNOG" id="COG1295">
    <property type="taxonomic scope" value="Bacteria"/>
</dbReference>
<comment type="subcellular location">
    <subcellularLocation>
        <location evidence="1">Cell membrane</location>
        <topology evidence="1">Multi-pass membrane protein</topology>
    </subcellularLocation>
</comment>
<evidence type="ECO:0000313" key="8">
    <source>
        <dbReference type="Proteomes" id="UP000005435"/>
    </source>
</evidence>
<dbReference type="Proteomes" id="UP000005435">
    <property type="component" value="Chromosome"/>
</dbReference>
<reference evidence="8" key="1">
    <citation type="submission" date="2011-12" db="EMBL/GenBank/DDBJ databases">
        <title>Complete sequence of Clostridium clariflavum DSM 19732.</title>
        <authorList>
            <consortium name="US DOE Joint Genome Institute"/>
            <person name="Lucas S."/>
            <person name="Han J."/>
            <person name="Lapidus A."/>
            <person name="Cheng J.-F."/>
            <person name="Goodwin L."/>
            <person name="Pitluck S."/>
            <person name="Peters L."/>
            <person name="Teshima H."/>
            <person name="Detter J.C."/>
            <person name="Han C."/>
            <person name="Tapia R."/>
            <person name="Land M."/>
            <person name="Hauser L."/>
            <person name="Kyrpides N."/>
            <person name="Ivanova N."/>
            <person name="Pagani I."/>
            <person name="Kitzmiller T."/>
            <person name="Lynd L."/>
            <person name="Izquierdo J."/>
            <person name="Woyke T."/>
        </authorList>
    </citation>
    <scope>NUCLEOTIDE SEQUENCE [LARGE SCALE GENOMIC DNA]</scope>
    <source>
        <strain evidence="8">DSM 19732 / NBRC 101661 / EBR45</strain>
    </source>
</reference>
<keyword evidence="2" id="KW-1003">Cell membrane</keyword>
<dbReference type="Pfam" id="PF03631">
    <property type="entry name" value="Virul_fac_BrkB"/>
    <property type="match status" value="1"/>
</dbReference>
<evidence type="ECO:0000313" key="7">
    <source>
        <dbReference type="EMBL" id="AEV70562.1"/>
    </source>
</evidence>
<sequence length="289" mass="32954">MKQVKKKYYSFINWIIPLAKDLYFRFNDDDVPALASQLAYYFILALFPFLIFLINLISFTPITSEQALNDLSKVIPNIAYDIIKKVIDQTSHANRQTFLSFSMVAALWAASNGMNAVIKSLNKAYDRHETRSLWKVRLLSIIATIAFAFTIILSFFLLILGEVIGKSIFVFLGLSNSFKTLWSCIRFMSPAAIMIIVFALLYRYMPNRRMKYSEVLAGSIFSTVGWLIISVLFSIYVNNFSNYANTYGSIGGIILLIIWLYWISIIILLGGELNAALAYNRAKRKNKTS</sequence>
<dbReference type="KEGG" id="ccl:Clocl_4131"/>
<dbReference type="HOGENOM" id="CLU_045539_4_3_9"/>
<feature type="transmembrane region" description="Helical" evidence="6">
    <location>
        <begin position="38"/>
        <end position="59"/>
    </location>
</feature>
<keyword evidence="4 6" id="KW-1133">Transmembrane helix</keyword>